<dbReference type="Proteomes" id="UP001612915">
    <property type="component" value="Unassembled WGS sequence"/>
</dbReference>
<dbReference type="Gene3D" id="3.40.50.1110">
    <property type="entry name" value="SGNH hydrolase"/>
    <property type="match status" value="1"/>
</dbReference>
<feature type="transmembrane region" description="Helical" evidence="9">
    <location>
        <begin position="178"/>
        <end position="199"/>
    </location>
</feature>
<evidence type="ECO:0000256" key="9">
    <source>
        <dbReference type="SAM" id="Phobius"/>
    </source>
</evidence>
<evidence type="ECO:0000259" key="10">
    <source>
        <dbReference type="Pfam" id="PF01757"/>
    </source>
</evidence>
<keyword evidence="4 9" id="KW-0812">Transmembrane</keyword>
<evidence type="ECO:0000256" key="6">
    <source>
        <dbReference type="ARBA" id="ARBA00023136"/>
    </source>
</evidence>
<dbReference type="PANTHER" id="PTHR23028:SF53">
    <property type="entry name" value="ACYL_TRANSF_3 DOMAIN-CONTAINING PROTEIN"/>
    <property type="match status" value="1"/>
</dbReference>
<dbReference type="EMBL" id="JBITLV010000004">
    <property type="protein sequence ID" value="MFI7588197.1"/>
    <property type="molecule type" value="Genomic_DNA"/>
</dbReference>
<sequence length="685" mass="72492">MTAPPEPTAAPVAGREVTGAAQPPSSQARATGRRPALDGVRALAVASVAVYHFGGGDSSWLPGGFLGVDVFFVLSGYLITSLLLAEHARTGTISLAGFWARRVKRLAPALMLMLLVVCGWLWWAGSPADWPDRRYDVFWTLGYLANWHLAGADSYFAAYGTASPLRHTWSLAVEEQFYFVWPALTLGLLWAGGRVARATRDWPVMLTGRRMLAGVALLGALASAGAMAWLYSPDDASLAYYSTRGRVQELFAGVLLAIVLAARPLRPRRWVTGAATVGLVVLAGAFLTLPDTAPLYYRGGALGVSVAVALLIAGLEREPEGRLARAFSWGPAAWLGRISYGVYLWHWPVVVAVPLQGSFGEEVARQALRVALTVGLSVASYYGLERPVQRSVRLRGRPGRVLAAMVASIALVVAVAIPATALPGTIAAQLTTPSDRGCPGETVSHLTYCVWPDQSVAPTVAVLGDSTARALSPGLDAWASANDATWIEAAWKRCTATGLLVRATVPVDEPAKVCAAQARARITSMLNLYHPETVLVAEFWPNHQPLIVNGRTLMPGTAEHDAALRAGYTEIVDEVAAHGGRVVFLELPPPGDGIGAQVAAGRPAATAQPKVPGRYVDDYNAVLRSVAEARPDAASTVSVTDVICPGGSCAAIRDGLLIRGDGVHYSVGFSKQLVPVLMRRAGVAS</sequence>
<evidence type="ECO:0000256" key="3">
    <source>
        <dbReference type="ARBA" id="ARBA00022679"/>
    </source>
</evidence>
<name>A0ABW8ARE7_9ACTN</name>
<dbReference type="PANTHER" id="PTHR23028">
    <property type="entry name" value="ACETYLTRANSFERASE"/>
    <property type="match status" value="1"/>
</dbReference>
<organism evidence="12 13">
    <name type="scientific">Spongisporangium articulatum</name>
    <dbReference type="NCBI Taxonomy" id="3362603"/>
    <lineage>
        <taxon>Bacteria</taxon>
        <taxon>Bacillati</taxon>
        <taxon>Actinomycetota</taxon>
        <taxon>Actinomycetes</taxon>
        <taxon>Kineosporiales</taxon>
        <taxon>Kineosporiaceae</taxon>
        <taxon>Spongisporangium</taxon>
    </lineage>
</organism>
<keyword evidence="6 9" id="KW-0472">Membrane</keyword>
<dbReference type="SUPFAM" id="SSF52266">
    <property type="entry name" value="SGNH hydrolase"/>
    <property type="match status" value="1"/>
</dbReference>
<protein>
    <submittedName>
        <fullName evidence="12">Acyltransferase family protein</fullName>
        <ecNumber evidence="12">2.3.1.-</ecNumber>
    </submittedName>
</protein>
<feature type="region of interest" description="Disordered" evidence="8">
    <location>
        <begin position="1"/>
        <end position="34"/>
    </location>
</feature>
<dbReference type="Pfam" id="PF01757">
    <property type="entry name" value="Acyl_transf_3"/>
    <property type="match status" value="1"/>
</dbReference>
<gene>
    <name evidence="12" type="ORF">ACIB24_14100</name>
</gene>
<dbReference type="Pfam" id="PF19040">
    <property type="entry name" value="SGNH"/>
    <property type="match status" value="1"/>
</dbReference>
<feature type="transmembrane region" description="Helical" evidence="9">
    <location>
        <begin position="295"/>
        <end position="315"/>
    </location>
</feature>
<feature type="transmembrane region" description="Helical" evidence="9">
    <location>
        <begin position="405"/>
        <end position="426"/>
    </location>
</feature>
<evidence type="ECO:0000259" key="11">
    <source>
        <dbReference type="Pfam" id="PF19040"/>
    </source>
</evidence>
<comment type="caution">
    <text evidence="12">The sequence shown here is derived from an EMBL/GenBank/DDBJ whole genome shotgun (WGS) entry which is preliminary data.</text>
</comment>
<feature type="domain" description="SGNH" evidence="11">
    <location>
        <begin position="445"/>
        <end position="678"/>
    </location>
</feature>
<keyword evidence="2" id="KW-1003">Cell membrane</keyword>
<dbReference type="GO" id="GO:0016746">
    <property type="term" value="F:acyltransferase activity"/>
    <property type="evidence" value="ECO:0007669"/>
    <property type="project" value="UniProtKB-KW"/>
</dbReference>
<dbReference type="InterPro" id="IPR043968">
    <property type="entry name" value="SGNH"/>
</dbReference>
<keyword evidence="13" id="KW-1185">Reference proteome</keyword>
<keyword evidence="5 9" id="KW-1133">Transmembrane helix</keyword>
<dbReference type="RefSeq" id="WP_398281324.1">
    <property type="nucleotide sequence ID" value="NZ_JBITLV010000004.1"/>
</dbReference>
<reference evidence="12 13" key="1">
    <citation type="submission" date="2024-10" db="EMBL/GenBank/DDBJ databases">
        <title>The Natural Products Discovery Center: Release of the First 8490 Sequenced Strains for Exploring Actinobacteria Biosynthetic Diversity.</title>
        <authorList>
            <person name="Kalkreuter E."/>
            <person name="Kautsar S.A."/>
            <person name="Yang D."/>
            <person name="Bader C.D."/>
            <person name="Teijaro C.N."/>
            <person name="Fluegel L."/>
            <person name="Davis C.M."/>
            <person name="Simpson J.R."/>
            <person name="Lauterbach L."/>
            <person name="Steele A.D."/>
            <person name="Gui C."/>
            <person name="Meng S."/>
            <person name="Li G."/>
            <person name="Viehrig K."/>
            <person name="Ye F."/>
            <person name="Su P."/>
            <person name="Kiefer A.F."/>
            <person name="Nichols A."/>
            <person name="Cepeda A.J."/>
            <person name="Yan W."/>
            <person name="Fan B."/>
            <person name="Jiang Y."/>
            <person name="Adhikari A."/>
            <person name="Zheng C.-J."/>
            <person name="Schuster L."/>
            <person name="Cowan T.M."/>
            <person name="Smanski M.J."/>
            <person name="Chevrette M.G."/>
            <person name="De Carvalho L.P.S."/>
            <person name="Shen B."/>
        </authorList>
    </citation>
    <scope>NUCLEOTIDE SEQUENCE [LARGE SCALE GENOMIC DNA]</scope>
    <source>
        <strain evidence="12 13">NPDC049639</strain>
    </source>
</reference>
<evidence type="ECO:0000256" key="8">
    <source>
        <dbReference type="SAM" id="MobiDB-lite"/>
    </source>
</evidence>
<comment type="subcellular location">
    <subcellularLocation>
        <location evidence="1">Cell membrane</location>
        <topology evidence="1">Multi-pass membrane protein</topology>
    </subcellularLocation>
</comment>
<evidence type="ECO:0000256" key="1">
    <source>
        <dbReference type="ARBA" id="ARBA00004651"/>
    </source>
</evidence>
<dbReference type="InterPro" id="IPR002656">
    <property type="entry name" value="Acyl_transf_3_dom"/>
</dbReference>
<proteinExistence type="predicted"/>
<feature type="transmembrane region" description="Helical" evidence="9">
    <location>
        <begin position="60"/>
        <end position="85"/>
    </location>
</feature>
<keyword evidence="7 12" id="KW-0012">Acyltransferase</keyword>
<evidence type="ECO:0000256" key="7">
    <source>
        <dbReference type="ARBA" id="ARBA00023315"/>
    </source>
</evidence>
<feature type="transmembrane region" description="Helical" evidence="9">
    <location>
        <begin position="246"/>
        <end position="263"/>
    </location>
</feature>
<feature type="transmembrane region" description="Helical" evidence="9">
    <location>
        <begin position="211"/>
        <end position="231"/>
    </location>
</feature>
<evidence type="ECO:0000313" key="12">
    <source>
        <dbReference type="EMBL" id="MFI7588197.1"/>
    </source>
</evidence>
<feature type="transmembrane region" description="Helical" evidence="9">
    <location>
        <begin position="270"/>
        <end position="289"/>
    </location>
</feature>
<keyword evidence="3 12" id="KW-0808">Transferase</keyword>
<feature type="transmembrane region" description="Helical" evidence="9">
    <location>
        <begin position="106"/>
        <end position="125"/>
    </location>
</feature>
<evidence type="ECO:0000313" key="13">
    <source>
        <dbReference type="Proteomes" id="UP001612915"/>
    </source>
</evidence>
<evidence type="ECO:0000256" key="2">
    <source>
        <dbReference type="ARBA" id="ARBA00022475"/>
    </source>
</evidence>
<accession>A0ABW8ARE7</accession>
<dbReference type="InterPro" id="IPR036514">
    <property type="entry name" value="SGNH_hydro_sf"/>
</dbReference>
<evidence type="ECO:0000256" key="5">
    <source>
        <dbReference type="ARBA" id="ARBA00022989"/>
    </source>
</evidence>
<evidence type="ECO:0000256" key="4">
    <source>
        <dbReference type="ARBA" id="ARBA00022692"/>
    </source>
</evidence>
<feature type="domain" description="Acyltransferase 3" evidence="10">
    <location>
        <begin position="35"/>
        <end position="353"/>
    </location>
</feature>
<dbReference type="EC" id="2.3.1.-" evidence="12"/>
<dbReference type="InterPro" id="IPR050879">
    <property type="entry name" value="Acyltransferase_3"/>
</dbReference>